<dbReference type="PROSITE" id="PS50240">
    <property type="entry name" value="TRYPSIN_DOM"/>
    <property type="match status" value="1"/>
</dbReference>
<organism evidence="8">
    <name type="scientific">Corethrella appendiculata</name>
    <dbReference type="NCBI Taxonomy" id="1370023"/>
    <lineage>
        <taxon>Eukaryota</taxon>
        <taxon>Metazoa</taxon>
        <taxon>Ecdysozoa</taxon>
        <taxon>Arthropoda</taxon>
        <taxon>Hexapoda</taxon>
        <taxon>Insecta</taxon>
        <taxon>Pterygota</taxon>
        <taxon>Neoptera</taxon>
        <taxon>Endopterygota</taxon>
        <taxon>Diptera</taxon>
        <taxon>Nematocera</taxon>
        <taxon>Culicoidea</taxon>
        <taxon>Chaoboridae</taxon>
        <taxon>Corethrella</taxon>
    </lineage>
</organism>
<reference evidence="8" key="1">
    <citation type="journal article" date="2014" name="Insect Biochem. Mol. Biol.">
        <title>An insight into the sialome of the frog biting fly, Corethrella appendiculata.</title>
        <authorList>
            <person name="Ribeiro J.M.C."/>
            <person name="Chagas A.C."/>
            <person name="Pham V.M."/>
            <person name="Lounibos L.P."/>
            <person name="Calvo E."/>
        </authorList>
    </citation>
    <scope>NUCLEOTIDE SEQUENCE</scope>
    <source>
        <tissue evidence="8">Salivary glands</tissue>
    </source>
</reference>
<sequence>MSNFKLFLICALIGVAVAGYTNRIVGGQFAEENQFPFQVALLRRGRLFCNGAIVHRRFVLTAAHCLFAGDEMFEAENIKVLYGTNKITSGGKYNRVEKIYVHEDFEGYQNDIALIEMKKDFVFGESADYIRIRNETVEEGTEVSVTAWGRTNFQLQYNKMTTESESDCSENLADDFNANLLCLNGKVNTGVCFGDDGAPAFYNFELVGIASYIKGPVCGTEKPDVFTNTANFYEWITEKFD</sequence>
<dbReference type="InterPro" id="IPR001314">
    <property type="entry name" value="Peptidase_S1A"/>
</dbReference>
<dbReference type="Gene3D" id="2.40.10.10">
    <property type="entry name" value="Trypsin-like serine proteases"/>
    <property type="match status" value="1"/>
</dbReference>
<evidence type="ECO:0000256" key="3">
    <source>
        <dbReference type="ARBA" id="ARBA00022825"/>
    </source>
</evidence>
<name>U5ERX9_9DIPT</name>
<evidence type="ECO:0000256" key="5">
    <source>
        <dbReference type="ARBA" id="ARBA00024195"/>
    </source>
</evidence>
<dbReference type="InterPro" id="IPR009003">
    <property type="entry name" value="Peptidase_S1_PA"/>
</dbReference>
<keyword evidence="1 8" id="KW-0645">Protease</keyword>
<accession>U5ERX9</accession>
<evidence type="ECO:0000313" key="8">
    <source>
        <dbReference type="EMBL" id="JAB56366.1"/>
    </source>
</evidence>
<dbReference type="FunFam" id="2.40.10.10:FF:000068">
    <property type="entry name" value="transmembrane protease serine 2"/>
    <property type="match status" value="1"/>
</dbReference>
<evidence type="ECO:0000256" key="1">
    <source>
        <dbReference type="ARBA" id="ARBA00022670"/>
    </source>
</evidence>
<dbReference type="PRINTS" id="PR00722">
    <property type="entry name" value="CHYMOTRYPSIN"/>
</dbReference>
<dbReference type="InterPro" id="IPR001254">
    <property type="entry name" value="Trypsin_dom"/>
</dbReference>
<keyword evidence="6" id="KW-0732">Signal</keyword>
<dbReference type="InterPro" id="IPR018114">
    <property type="entry name" value="TRYPSIN_HIS"/>
</dbReference>
<keyword evidence="3" id="KW-0720">Serine protease</keyword>
<keyword evidence="4" id="KW-1015">Disulfide bond</keyword>
<dbReference type="InterPro" id="IPR043504">
    <property type="entry name" value="Peptidase_S1_PA_chymotrypsin"/>
</dbReference>
<feature type="chain" id="PRO_5004659633" evidence="6">
    <location>
        <begin position="19"/>
        <end position="241"/>
    </location>
</feature>
<dbReference type="AlphaFoldDB" id="U5ERX9"/>
<dbReference type="SMART" id="SM00020">
    <property type="entry name" value="Tryp_SPc"/>
    <property type="match status" value="1"/>
</dbReference>
<proteinExistence type="evidence at transcript level"/>
<dbReference type="PANTHER" id="PTHR24276">
    <property type="entry name" value="POLYSERASE-RELATED"/>
    <property type="match status" value="1"/>
</dbReference>
<dbReference type="Pfam" id="PF00089">
    <property type="entry name" value="Trypsin"/>
    <property type="match status" value="1"/>
</dbReference>
<dbReference type="EMBL" id="GANO01003505">
    <property type="protein sequence ID" value="JAB56366.1"/>
    <property type="molecule type" value="mRNA"/>
</dbReference>
<dbReference type="GO" id="GO:0004252">
    <property type="term" value="F:serine-type endopeptidase activity"/>
    <property type="evidence" value="ECO:0007669"/>
    <property type="project" value="InterPro"/>
</dbReference>
<dbReference type="GO" id="GO:0006508">
    <property type="term" value="P:proteolysis"/>
    <property type="evidence" value="ECO:0007669"/>
    <property type="project" value="UniProtKB-KW"/>
</dbReference>
<evidence type="ECO:0000259" key="7">
    <source>
        <dbReference type="PROSITE" id="PS50240"/>
    </source>
</evidence>
<dbReference type="PANTHER" id="PTHR24276:SF98">
    <property type="entry name" value="FI18310P1-RELATED"/>
    <property type="match status" value="1"/>
</dbReference>
<evidence type="ECO:0000256" key="2">
    <source>
        <dbReference type="ARBA" id="ARBA00022801"/>
    </source>
</evidence>
<feature type="signal peptide" evidence="6">
    <location>
        <begin position="1"/>
        <end position="18"/>
    </location>
</feature>
<keyword evidence="2" id="KW-0378">Hydrolase</keyword>
<dbReference type="PROSITE" id="PS00134">
    <property type="entry name" value="TRYPSIN_HIS"/>
    <property type="match status" value="1"/>
</dbReference>
<protein>
    <submittedName>
        <fullName evidence="8">Putative trypsin-like serine protease</fullName>
    </submittedName>
</protein>
<comment type="similarity">
    <text evidence="5">Belongs to the peptidase S1 family. CLIP subfamily.</text>
</comment>
<evidence type="ECO:0000256" key="6">
    <source>
        <dbReference type="SAM" id="SignalP"/>
    </source>
</evidence>
<feature type="domain" description="Peptidase S1" evidence="7">
    <location>
        <begin position="24"/>
        <end position="241"/>
    </location>
</feature>
<dbReference type="InterPro" id="IPR050430">
    <property type="entry name" value="Peptidase_S1"/>
</dbReference>
<dbReference type="CDD" id="cd00190">
    <property type="entry name" value="Tryp_SPc"/>
    <property type="match status" value="1"/>
</dbReference>
<evidence type="ECO:0000256" key="4">
    <source>
        <dbReference type="ARBA" id="ARBA00023157"/>
    </source>
</evidence>
<dbReference type="SUPFAM" id="SSF50494">
    <property type="entry name" value="Trypsin-like serine proteases"/>
    <property type="match status" value="1"/>
</dbReference>